<dbReference type="Pfam" id="PF08817">
    <property type="entry name" value="YukD"/>
    <property type="match status" value="1"/>
</dbReference>
<keyword evidence="1" id="KW-1133">Transmembrane helix</keyword>
<evidence type="ECO:0000313" key="3">
    <source>
        <dbReference type="Proteomes" id="UP001500503"/>
    </source>
</evidence>
<comment type="caution">
    <text evidence="2">The sequence shown here is derived from an EMBL/GenBank/DDBJ whole genome shotgun (WGS) entry which is preliminary data.</text>
</comment>
<keyword evidence="1" id="KW-0472">Membrane</keyword>
<feature type="transmembrane region" description="Helical" evidence="1">
    <location>
        <begin position="136"/>
        <end position="156"/>
    </location>
</feature>
<keyword evidence="3" id="KW-1185">Reference proteome</keyword>
<feature type="transmembrane region" description="Helical" evidence="1">
    <location>
        <begin position="362"/>
        <end position="380"/>
    </location>
</feature>
<feature type="transmembrane region" description="Helical" evidence="1">
    <location>
        <begin position="336"/>
        <end position="356"/>
    </location>
</feature>
<accession>A0ABP8Q649</accession>
<feature type="transmembrane region" description="Helical" evidence="1">
    <location>
        <begin position="226"/>
        <end position="248"/>
    </location>
</feature>
<feature type="transmembrane region" description="Helical" evidence="1">
    <location>
        <begin position="188"/>
        <end position="206"/>
    </location>
</feature>
<feature type="transmembrane region" description="Helical" evidence="1">
    <location>
        <begin position="108"/>
        <end position="129"/>
    </location>
</feature>
<evidence type="ECO:0000256" key="1">
    <source>
        <dbReference type="SAM" id="Phobius"/>
    </source>
</evidence>
<proteinExistence type="predicted"/>
<feature type="transmembrane region" description="Helical" evidence="1">
    <location>
        <begin position="392"/>
        <end position="413"/>
    </location>
</feature>
<gene>
    <name evidence="2" type="primary">eccD_3</name>
    <name evidence="2" type="ORF">GCM10023191_041380</name>
</gene>
<feature type="transmembrane region" description="Helical" evidence="1">
    <location>
        <begin position="162"/>
        <end position="181"/>
    </location>
</feature>
<evidence type="ECO:0000313" key="2">
    <source>
        <dbReference type="EMBL" id="GAA4497608.1"/>
    </source>
</evidence>
<dbReference type="Gene3D" id="3.10.20.90">
    <property type="entry name" value="Phosphatidylinositol 3-kinase Catalytic Subunit, Chain A, domain 1"/>
    <property type="match status" value="1"/>
</dbReference>
<protein>
    <submittedName>
        <fullName evidence="2">Type VII secretion integral membrane protein EccD</fullName>
    </submittedName>
</protein>
<feature type="transmembrane region" description="Helical" evidence="1">
    <location>
        <begin position="307"/>
        <end position="324"/>
    </location>
</feature>
<sequence length="425" mass="42459">MHTAGSRVDITLPNTVPLLELTPAVAALCGLEGEDARPPAWTFARVGRPPLDLTTTLAEAQVLDGEVLHLVDASAWESPHVVTFDDPVASAAVADGERPASALAGPGVMVFAAALLVMGAAVAAWVPALRASAGPALLAATVTLLALAYLLPAGAARVPPKVALTCGAWAMAPVAGWSLTAHLPHARFAGAAIALLVTVLAATPLMPRTAPGLTVFAGALTLSSVAVALGLGAAQASAISVVVATLALRTGPRLLGRQLSRRAALEPGRVEAQTRSSRTFLVSGTYGCTAAAVVASCVLLVTGDPAFAIALVAVTGCSLALRAATFRYAREAAPTAVGAGITVIAAVLALTVVLVAHGLPGAAVVIPLVAGVAVAALSTVRRRSRDGLRHVTTGWALIDGATAPVLLALLGVFDGLSNLLGGMFG</sequence>
<feature type="transmembrane region" description="Helical" evidence="1">
    <location>
        <begin position="279"/>
        <end position="301"/>
    </location>
</feature>
<dbReference type="Proteomes" id="UP001500503">
    <property type="component" value="Unassembled WGS sequence"/>
</dbReference>
<dbReference type="EMBL" id="BAABHF010000022">
    <property type="protein sequence ID" value="GAA4497608.1"/>
    <property type="molecule type" value="Genomic_DNA"/>
</dbReference>
<reference evidence="3" key="1">
    <citation type="journal article" date="2019" name="Int. J. Syst. Evol. Microbiol.">
        <title>The Global Catalogue of Microorganisms (GCM) 10K type strain sequencing project: providing services to taxonomists for standard genome sequencing and annotation.</title>
        <authorList>
            <consortium name="The Broad Institute Genomics Platform"/>
            <consortium name="The Broad Institute Genome Sequencing Center for Infectious Disease"/>
            <person name="Wu L."/>
            <person name="Ma J."/>
        </authorList>
    </citation>
    <scope>NUCLEOTIDE SEQUENCE [LARGE SCALE GENOMIC DNA]</scope>
    <source>
        <strain evidence="3">JCM 17933</strain>
    </source>
</reference>
<name>A0ABP8Q649_9ACTN</name>
<dbReference type="InterPro" id="IPR024962">
    <property type="entry name" value="YukD-like"/>
</dbReference>
<organism evidence="2 3">
    <name type="scientific">Actinoallomurus oryzae</name>
    <dbReference type="NCBI Taxonomy" id="502180"/>
    <lineage>
        <taxon>Bacteria</taxon>
        <taxon>Bacillati</taxon>
        <taxon>Actinomycetota</taxon>
        <taxon>Actinomycetes</taxon>
        <taxon>Streptosporangiales</taxon>
        <taxon>Thermomonosporaceae</taxon>
        <taxon>Actinoallomurus</taxon>
    </lineage>
</organism>
<keyword evidence="1" id="KW-0812">Transmembrane</keyword>